<proteinExistence type="predicted"/>
<dbReference type="PANTHER" id="PTHR45774">
    <property type="entry name" value="BTB/POZ DOMAIN-CONTAINING"/>
    <property type="match status" value="1"/>
</dbReference>
<dbReference type="Gene3D" id="3.30.710.10">
    <property type="entry name" value="Potassium Channel Kv1.1, Chain A"/>
    <property type="match status" value="1"/>
</dbReference>
<dbReference type="InterPro" id="IPR000210">
    <property type="entry name" value="BTB/POZ_dom"/>
</dbReference>
<keyword evidence="3" id="KW-1185">Reference proteome</keyword>
<dbReference type="EMBL" id="CAKOGL010000027">
    <property type="protein sequence ID" value="CAH2104551.1"/>
    <property type="molecule type" value="Genomic_DNA"/>
</dbReference>
<evidence type="ECO:0000313" key="3">
    <source>
        <dbReference type="Proteomes" id="UP001153954"/>
    </source>
</evidence>
<dbReference type="PROSITE" id="PS50097">
    <property type="entry name" value="BTB"/>
    <property type="match status" value="1"/>
</dbReference>
<evidence type="ECO:0000259" key="1">
    <source>
        <dbReference type="PROSITE" id="PS50097"/>
    </source>
</evidence>
<dbReference type="PANTHER" id="PTHR45774:SF3">
    <property type="entry name" value="BTB (POZ) DOMAIN-CONTAINING 2B-RELATED"/>
    <property type="match status" value="1"/>
</dbReference>
<dbReference type="InterPro" id="IPR011333">
    <property type="entry name" value="SKP1/BTB/POZ_sf"/>
</dbReference>
<name>A0AAU9UYJ0_EUPED</name>
<organism evidence="2 3">
    <name type="scientific">Euphydryas editha</name>
    <name type="common">Edith's checkerspot</name>
    <dbReference type="NCBI Taxonomy" id="104508"/>
    <lineage>
        <taxon>Eukaryota</taxon>
        <taxon>Metazoa</taxon>
        <taxon>Ecdysozoa</taxon>
        <taxon>Arthropoda</taxon>
        <taxon>Hexapoda</taxon>
        <taxon>Insecta</taxon>
        <taxon>Pterygota</taxon>
        <taxon>Neoptera</taxon>
        <taxon>Endopterygota</taxon>
        <taxon>Lepidoptera</taxon>
        <taxon>Glossata</taxon>
        <taxon>Ditrysia</taxon>
        <taxon>Papilionoidea</taxon>
        <taxon>Nymphalidae</taxon>
        <taxon>Nymphalinae</taxon>
        <taxon>Euphydryas</taxon>
    </lineage>
</organism>
<feature type="domain" description="BTB" evidence="1">
    <location>
        <begin position="1"/>
        <end position="38"/>
    </location>
</feature>
<dbReference type="Proteomes" id="UP001153954">
    <property type="component" value="Unassembled WGS sequence"/>
</dbReference>
<evidence type="ECO:0000313" key="2">
    <source>
        <dbReference type="EMBL" id="CAH2104551.1"/>
    </source>
</evidence>
<reference evidence="2" key="1">
    <citation type="submission" date="2022-03" db="EMBL/GenBank/DDBJ databases">
        <authorList>
            <person name="Tunstrom K."/>
        </authorList>
    </citation>
    <scope>NUCLEOTIDE SEQUENCE</scope>
</reference>
<dbReference type="SUPFAM" id="SSF54695">
    <property type="entry name" value="POZ domain"/>
    <property type="match status" value="1"/>
</dbReference>
<gene>
    <name evidence="2" type="ORF">EEDITHA_LOCUS18913</name>
</gene>
<comment type="caution">
    <text evidence="2">The sequence shown here is derived from an EMBL/GenBank/DDBJ whole genome shotgun (WGS) entry which is preliminary data.</text>
</comment>
<accession>A0AAU9UYJ0</accession>
<dbReference type="Pfam" id="PF00651">
    <property type="entry name" value="BTB"/>
    <property type="match status" value="1"/>
</dbReference>
<sequence length="393" mass="46178">MFYGPLSTNEVITISDIEPKIFQLLLNYIYTDKVEIHSIEESYDLLYVSRKYMLDYLTEICISYIKSNISIDNVISVLNYPDHMQANQLVSTALKLFCQHAEYFLKEYKCQINSTCMQRVLNCNEINILEKDLIKYVFGWTSLYCEQNEIKNNCQNRRNILSKSGLMKLLRFFTLTPKELEEITACKDNLLLTYEKENLKEAISCKNSVNKNVISNFDNKLSPRKPIKLQWCLCYRSPIRSESPLIIDLTKHTLHTKIKANKSTFINSLSVHSRMAPSISYCYDVQNIYYEQFTISVMCLTEKKIIKKIDFKNHVEYDSNIDIEFDEPLLIKKDSWYKISFVWPEPNTFYSYIYAVQSRDPSYSNGKIRFEFDDFLSISDHGGSFLKGLKFCM</sequence>
<protein>
    <recommendedName>
        <fullName evidence="1">BTB domain-containing protein</fullName>
    </recommendedName>
</protein>
<dbReference type="AlphaFoldDB" id="A0AAU9UYJ0"/>